<evidence type="ECO:0000313" key="2">
    <source>
        <dbReference type="Proteomes" id="UP000033054"/>
    </source>
</evidence>
<dbReference type="PATRIC" id="fig|1379870.5.peg.2736"/>
<accession>A0A0E4A033</accession>
<gene>
    <name evidence="1" type="ORF">SD10_12595</name>
</gene>
<dbReference type="Proteomes" id="UP000033054">
    <property type="component" value="Chromosome"/>
</dbReference>
<dbReference type="KEGG" id="srd:SD10_12595"/>
<dbReference type="Gene3D" id="2.180.10.10">
    <property type="entry name" value="RHS repeat-associated core"/>
    <property type="match status" value="1"/>
</dbReference>
<evidence type="ECO:0008006" key="3">
    <source>
        <dbReference type="Google" id="ProtNLM"/>
    </source>
</evidence>
<sequence length="287" mass="31362">MKITGLRSGVVYLLLVLVFAGCGDHRIPSITPGTSRLRVIKITQDMPNNMAKVSAFQYDAQGRLGAIIAYQTPDSTVAPVDNNVYTYDAQNRLIQLNRTIRGNASGFETYTFSYNASGQVGFGFRNSNPIYVWSITPVYDADNRVVGSSKSFSVSGVSARENDTFRYTGNNLTSATIIGNANQKGFQFPEQTVNVTYTYDTGINPFYGVFVIPAPAQYASPPSGGFIGSYTYYGGLSNLLNLSQNNVLSDGANTYTYTYNAANLPTSRTTTSNGNVTETLHYEYETY</sequence>
<dbReference type="AlphaFoldDB" id="A0A0E4A033"/>
<proteinExistence type="predicted"/>
<protein>
    <recommendedName>
        <fullName evidence="3">YD repeat-containing protein</fullName>
    </recommendedName>
</protein>
<dbReference type="HOGENOM" id="CLU_936607_0_0_10"/>
<dbReference type="RefSeq" id="WP_046579453.1">
    <property type="nucleotide sequence ID" value="NZ_CP010429.1"/>
</dbReference>
<reference evidence="1 2" key="1">
    <citation type="journal article" date="2014" name="Curr. Microbiol.">
        <title>Spirosoma radiotolerans sp. nov., a gamma-radiation-resistant bacterium isolated from gamma ray-irradiated soil.</title>
        <authorList>
            <person name="Lee J.J."/>
            <person name="Srinivasan S."/>
            <person name="Lim S."/>
            <person name="Joe M."/>
            <person name="Im S."/>
            <person name="Bae S.I."/>
            <person name="Park K.R."/>
            <person name="Han J.H."/>
            <person name="Park S.H."/>
            <person name="Joo B.M."/>
            <person name="Park S.J."/>
            <person name="Kim M.K."/>
        </authorList>
    </citation>
    <scope>NUCLEOTIDE SEQUENCE [LARGE SCALE GENOMIC DNA]</scope>
    <source>
        <strain evidence="1 2">DG5A</strain>
    </source>
</reference>
<dbReference type="PROSITE" id="PS51257">
    <property type="entry name" value="PROKAR_LIPOPROTEIN"/>
    <property type="match status" value="1"/>
</dbReference>
<name>A0A0E4A033_9BACT</name>
<evidence type="ECO:0000313" key="1">
    <source>
        <dbReference type="EMBL" id="AKD58494.1"/>
    </source>
</evidence>
<dbReference type="EMBL" id="CP010429">
    <property type="protein sequence ID" value="AKD58494.1"/>
    <property type="molecule type" value="Genomic_DNA"/>
</dbReference>
<organism evidence="1 2">
    <name type="scientific">Spirosoma radiotolerans</name>
    <dbReference type="NCBI Taxonomy" id="1379870"/>
    <lineage>
        <taxon>Bacteria</taxon>
        <taxon>Pseudomonadati</taxon>
        <taxon>Bacteroidota</taxon>
        <taxon>Cytophagia</taxon>
        <taxon>Cytophagales</taxon>
        <taxon>Cytophagaceae</taxon>
        <taxon>Spirosoma</taxon>
    </lineage>
</organism>
<keyword evidence="2" id="KW-1185">Reference proteome</keyword>